<comment type="caution">
    <text evidence="1">The sequence shown here is derived from an EMBL/GenBank/DDBJ whole genome shotgun (WGS) entry which is preliminary data.</text>
</comment>
<sequence length="174" mass="19562">MAFRMLAGQEAVAGARKCPWLLTAVNTLSQFLQDTGEGGAELRNVAPYVGQLPDEKGKLEVGRRSVALDFIGFNAEMYELKVAERRLIREHLCAEFMPDLLQTLERNGLPSDHPDLLKMVRDNVEKELDDRYLTKLGPGVRVYFDEGEGDDSKRPIEGDPIKFITKQLREAATI</sequence>
<dbReference type="AlphaFoldDB" id="A0A8X7SYD2"/>
<dbReference type="Proteomes" id="UP000077684">
    <property type="component" value="Unassembled WGS sequence"/>
</dbReference>
<organism evidence="1 2">
    <name type="scientific">Tilletia controversa</name>
    <name type="common">dwarf bunt fungus</name>
    <dbReference type="NCBI Taxonomy" id="13291"/>
    <lineage>
        <taxon>Eukaryota</taxon>
        <taxon>Fungi</taxon>
        <taxon>Dikarya</taxon>
        <taxon>Basidiomycota</taxon>
        <taxon>Ustilaginomycotina</taxon>
        <taxon>Exobasidiomycetes</taxon>
        <taxon>Tilletiales</taxon>
        <taxon>Tilletiaceae</taxon>
        <taxon>Tilletia</taxon>
    </lineage>
</organism>
<evidence type="ECO:0000313" key="1">
    <source>
        <dbReference type="EMBL" id="KAE8251959.1"/>
    </source>
</evidence>
<protein>
    <submittedName>
        <fullName evidence="1">Uncharacterized protein</fullName>
    </submittedName>
</protein>
<gene>
    <name evidence="1" type="ORF">A4X06_0g2475</name>
</gene>
<accession>A0A8X7SYD2</accession>
<name>A0A8X7SYD2_9BASI</name>
<reference evidence="1" key="2">
    <citation type="journal article" date="2019" name="IMA Fungus">
        <title>Genome sequencing and comparison of five Tilletia species to identify candidate genes for the detection of regulated species infecting wheat.</title>
        <authorList>
            <person name="Nguyen H.D.T."/>
            <person name="Sultana T."/>
            <person name="Kesanakurti P."/>
            <person name="Hambleton S."/>
        </authorList>
    </citation>
    <scope>NUCLEOTIDE SEQUENCE</scope>
    <source>
        <strain evidence="1">DAOMC 236426</strain>
    </source>
</reference>
<evidence type="ECO:0000313" key="2">
    <source>
        <dbReference type="Proteomes" id="UP000077684"/>
    </source>
</evidence>
<dbReference type="EMBL" id="LWDE02000192">
    <property type="protein sequence ID" value="KAE8251959.1"/>
    <property type="molecule type" value="Genomic_DNA"/>
</dbReference>
<reference evidence="1" key="1">
    <citation type="submission" date="2016-04" db="EMBL/GenBank/DDBJ databases">
        <authorList>
            <person name="Nguyen H.D."/>
            <person name="Samba Siva P."/>
            <person name="Cullis J."/>
            <person name="Levesque C.A."/>
            <person name="Hambleton S."/>
        </authorList>
    </citation>
    <scope>NUCLEOTIDE SEQUENCE</scope>
    <source>
        <strain evidence="1">DAOMC 236426</strain>
    </source>
</reference>
<proteinExistence type="predicted"/>
<keyword evidence="2" id="KW-1185">Reference proteome</keyword>